<dbReference type="STRING" id="947166.A0A1D1VJU4"/>
<organism evidence="2 3">
    <name type="scientific">Ramazzottius varieornatus</name>
    <name type="common">Water bear</name>
    <name type="synonym">Tardigrade</name>
    <dbReference type="NCBI Taxonomy" id="947166"/>
    <lineage>
        <taxon>Eukaryota</taxon>
        <taxon>Metazoa</taxon>
        <taxon>Ecdysozoa</taxon>
        <taxon>Tardigrada</taxon>
        <taxon>Eutardigrada</taxon>
        <taxon>Parachela</taxon>
        <taxon>Hypsibioidea</taxon>
        <taxon>Ramazzottiidae</taxon>
        <taxon>Ramazzottius</taxon>
    </lineage>
</organism>
<dbReference type="Gene3D" id="2.60.40.10">
    <property type="entry name" value="Immunoglobulins"/>
    <property type="match status" value="1"/>
</dbReference>
<dbReference type="AlphaFoldDB" id="A0A1D1VJU4"/>
<dbReference type="EMBL" id="BDGG01000007">
    <property type="protein sequence ID" value="GAV01880.1"/>
    <property type="molecule type" value="Genomic_DNA"/>
</dbReference>
<dbReference type="OrthoDB" id="415597at2759"/>
<feature type="domain" description="Cep192-like" evidence="1">
    <location>
        <begin position="22"/>
        <end position="93"/>
    </location>
</feature>
<evidence type="ECO:0000313" key="2">
    <source>
        <dbReference type="EMBL" id="GAV01880.1"/>
    </source>
</evidence>
<accession>A0A1D1VJU4</accession>
<reference evidence="2 3" key="1">
    <citation type="journal article" date="2016" name="Nat. Commun.">
        <title>Extremotolerant tardigrade genome and improved radiotolerance of human cultured cells by tardigrade-unique protein.</title>
        <authorList>
            <person name="Hashimoto T."/>
            <person name="Horikawa D.D."/>
            <person name="Saito Y."/>
            <person name="Kuwahara H."/>
            <person name="Kozuka-Hata H."/>
            <person name="Shin-I T."/>
            <person name="Minakuchi Y."/>
            <person name="Ohishi K."/>
            <person name="Motoyama A."/>
            <person name="Aizu T."/>
            <person name="Enomoto A."/>
            <person name="Kondo K."/>
            <person name="Tanaka S."/>
            <person name="Hara Y."/>
            <person name="Koshikawa S."/>
            <person name="Sagara H."/>
            <person name="Miura T."/>
            <person name="Yokobori S."/>
            <person name="Miyagawa K."/>
            <person name="Suzuki Y."/>
            <person name="Kubo T."/>
            <person name="Oyama M."/>
            <person name="Kohara Y."/>
            <person name="Fujiyama A."/>
            <person name="Arakawa K."/>
            <person name="Katayama T."/>
            <person name="Toyoda A."/>
            <person name="Kunieda T."/>
        </authorList>
    </citation>
    <scope>NUCLEOTIDE SEQUENCE [LARGE SCALE GENOMIC DNA]</scope>
    <source>
        <strain evidence="2 3">YOKOZUNA-1</strain>
    </source>
</reference>
<protein>
    <recommendedName>
        <fullName evidence="1">Cep192-like domain-containing protein</fullName>
    </recommendedName>
</protein>
<dbReference type="Pfam" id="PF22067">
    <property type="entry name" value="Cep192_D3"/>
    <property type="match status" value="1"/>
</dbReference>
<keyword evidence="3" id="KW-1185">Reference proteome</keyword>
<gene>
    <name evidence="2" type="primary">RvY_12519-1</name>
    <name evidence="2" type="synonym">RvY_12519.1</name>
    <name evidence="2" type="ORF">RvY_12519</name>
</gene>
<dbReference type="InterPro" id="IPR013783">
    <property type="entry name" value="Ig-like_fold"/>
</dbReference>
<sequence length="137" mass="15585">MHTITTAEGLMMTKELTFHNWLPGQSTSRNILLKNVGTDPISVTYTCPATPEFKTSFPKRIDLFTGNAFRVAVTFEPTKKKLYEDVMLFFVQDTVVTVSLRADLPRLAVRLSEQVVDFQERPCGMTMHKHFQIINCG</sequence>
<dbReference type="PANTHER" id="PTHR46127:SF1">
    <property type="entry name" value="CILIA- AND FLAGELLA-ASSOCIATED PROTEIN 65"/>
    <property type="match status" value="1"/>
</dbReference>
<dbReference type="PANTHER" id="PTHR46127">
    <property type="entry name" value="CILIA- AND FLAGELLA-ASSOCIATED PROTEIN 65"/>
    <property type="match status" value="1"/>
</dbReference>
<name>A0A1D1VJU4_RAMVA</name>
<dbReference type="Proteomes" id="UP000186922">
    <property type="component" value="Unassembled WGS sequence"/>
</dbReference>
<proteinExistence type="predicted"/>
<evidence type="ECO:0000259" key="1">
    <source>
        <dbReference type="Pfam" id="PF22067"/>
    </source>
</evidence>
<dbReference type="InterPro" id="IPR054089">
    <property type="entry name" value="Cep192-like_D3"/>
</dbReference>
<comment type="caution">
    <text evidence="2">The sequence shown here is derived from an EMBL/GenBank/DDBJ whole genome shotgun (WGS) entry which is preliminary data.</text>
</comment>
<evidence type="ECO:0000313" key="3">
    <source>
        <dbReference type="Proteomes" id="UP000186922"/>
    </source>
</evidence>
<dbReference type="InterPro" id="IPR052614">
    <property type="entry name" value="CFAP65"/>
</dbReference>